<dbReference type="AlphaFoldDB" id="A0A2J6R6Q1"/>
<keyword evidence="3" id="KW-1185">Reference proteome</keyword>
<keyword evidence="1" id="KW-0472">Membrane</keyword>
<dbReference type="Proteomes" id="UP000235786">
    <property type="component" value="Unassembled WGS sequence"/>
</dbReference>
<feature type="transmembrane region" description="Helical" evidence="1">
    <location>
        <begin position="497"/>
        <end position="518"/>
    </location>
</feature>
<evidence type="ECO:0000313" key="3">
    <source>
        <dbReference type="Proteomes" id="UP000235786"/>
    </source>
</evidence>
<name>A0A2J6R6Q1_HYAVF</name>
<organism evidence="2 3">
    <name type="scientific">Hyaloscypha variabilis (strain UAMH 11265 / GT02V1 / F)</name>
    <name type="common">Meliniomyces variabilis</name>
    <dbReference type="NCBI Taxonomy" id="1149755"/>
    <lineage>
        <taxon>Eukaryota</taxon>
        <taxon>Fungi</taxon>
        <taxon>Dikarya</taxon>
        <taxon>Ascomycota</taxon>
        <taxon>Pezizomycotina</taxon>
        <taxon>Leotiomycetes</taxon>
        <taxon>Helotiales</taxon>
        <taxon>Hyaloscyphaceae</taxon>
        <taxon>Hyaloscypha</taxon>
        <taxon>Hyaloscypha variabilis</taxon>
    </lineage>
</organism>
<keyword evidence="1" id="KW-0812">Transmembrane</keyword>
<keyword evidence="1" id="KW-1133">Transmembrane helix</keyword>
<reference evidence="2 3" key="1">
    <citation type="submission" date="2016-04" db="EMBL/GenBank/DDBJ databases">
        <title>A degradative enzymes factory behind the ericoid mycorrhizal symbiosis.</title>
        <authorList>
            <consortium name="DOE Joint Genome Institute"/>
            <person name="Martino E."/>
            <person name="Morin E."/>
            <person name="Grelet G."/>
            <person name="Kuo A."/>
            <person name="Kohler A."/>
            <person name="Daghino S."/>
            <person name="Barry K."/>
            <person name="Choi C."/>
            <person name="Cichocki N."/>
            <person name="Clum A."/>
            <person name="Copeland A."/>
            <person name="Hainaut M."/>
            <person name="Haridas S."/>
            <person name="Labutti K."/>
            <person name="Lindquist E."/>
            <person name="Lipzen A."/>
            <person name="Khouja H.-R."/>
            <person name="Murat C."/>
            <person name="Ohm R."/>
            <person name="Olson A."/>
            <person name="Spatafora J."/>
            <person name="Veneault-Fourrey C."/>
            <person name="Henrissat B."/>
            <person name="Grigoriev I."/>
            <person name="Martin F."/>
            <person name="Perotto S."/>
        </authorList>
    </citation>
    <scope>NUCLEOTIDE SEQUENCE [LARGE SCALE GENOMIC DNA]</scope>
    <source>
        <strain evidence="2 3">F</strain>
    </source>
</reference>
<evidence type="ECO:0000313" key="2">
    <source>
        <dbReference type="EMBL" id="PMD34184.1"/>
    </source>
</evidence>
<dbReference type="EMBL" id="KZ613954">
    <property type="protein sequence ID" value="PMD34184.1"/>
    <property type="molecule type" value="Genomic_DNA"/>
</dbReference>
<accession>A0A2J6R6Q1</accession>
<proteinExistence type="predicted"/>
<gene>
    <name evidence="2" type="ORF">L207DRAFT_588782</name>
</gene>
<evidence type="ECO:0000256" key="1">
    <source>
        <dbReference type="SAM" id="Phobius"/>
    </source>
</evidence>
<dbReference type="OrthoDB" id="5428890at2759"/>
<protein>
    <submittedName>
        <fullName evidence="2">Uncharacterized protein</fullName>
    </submittedName>
</protein>
<sequence length="536" mass="61319">MAITQPDIELQDIRNTNDFEAQILGPTRARFTWRNSLLSERVQTGLSTSAASIRSHWSVQWIAQWTPRRPPPATEPSLSGERVASGARDEYIAAVMGNGTRSEVVEAACQWQVSFLESQIKEAWIPLFRRVLKGVDTAGLKPSTDELSITFRVLAAMVGEFRRDDRALVQIVDELYNSGVLIETAEPEDSDYAPYERSPANQMVFTALGLISMLYSPELNPAPDKFQISTRQAQSYRTSGTPERRRLITRSKTFKSYKETVDYRDENVAFLLRRFGTIIPQCQRPIFGGQYSPGPGFAPLMPDVSIEVARLNYRNLCRVVDINIEWVDCLSLHLEFDRSGKVLKLFRFPSICLMMCCCQEKSTFAQIFADSMSYNDASTVEPDKARDYYMEVLLSYRLIFGQDPGSAEDFKRRAHLWAPALGELSDPILSILCGENWESEKAYPIYYEIEAGEIAERYSPSEDFPYLGKRLLKIQEYVNDHRPNSLRQLWHDQANKWNWWMLWAFVILGCLSLLFSIIQTILQLVQLIYSVPQPSL</sequence>